<protein>
    <submittedName>
        <fullName evidence="3">Integral membrane protein</fullName>
    </submittedName>
</protein>
<dbReference type="OrthoDB" id="2560628at2759"/>
<keyword evidence="4" id="KW-1185">Reference proteome</keyword>
<name>A0A319DJZ5_9EURO</name>
<dbReference type="PANTHER" id="PTHR42109:SF3">
    <property type="entry name" value="INTEGRAL MEMBRANE PROTEIN (AFU_ORTHOLOGUE AFUA_5G00100)"/>
    <property type="match status" value="1"/>
</dbReference>
<feature type="transmembrane region" description="Helical" evidence="1">
    <location>
        <begin position="174"/>
        <end position="194"/>
    </location>
</feature>
<evidence type="ECO:0000256" key="1">
    <source>
        <dbReference type="SAM" id="Phobius"/>
    </source>
</evidence>
<proteinExistence type="predicted"/>
<feature type="transmembrane region" description="Helical" evidence="1">
    <location>
        <begin position="32"/>
        <end position="53"/>
    </location>
</feature>
<keyword evidence="1" id="KW-0472">Membrane</keyword>
<evidence type="ECO:0000259" key="2">
    <source>
        <dbReference type="Pfam" id="PF24800"/>
    </source>
</evidence>
<feature type="domain" description="DUF7702" evidence="2">
    <location>
        <begin position="4"/>
        <end position="236"/>
    </location>
</feature>
<evidence type="ECO:0000313" key="3">
    <source>
        <dbReference type="EMBL" id="PYH97855.1"/>
    </source>
</evidence>
<keyword evidence="1" id="KW-0812">Transmembrane</keyword>
<dbReference type="PANTHER" id="PTHR42109">
    <property type="entry name" value="UNPLACED GENOMIC SCAFFOLD UM_SCAF_CONTIG_1.265, WHOLE GENOME SHOTGUN SEQUENCE"/>
    <property type="match status" value="1"/>
</dbReference>
<feature type="transmembrane region" description="Helical" evidence="1">
    <location>
        <begin position="59"/>
        <end position="82"/>
    </location>
</feature>
<evidence type="ECO:0000313" key="4">
    <source>
        <dbReference type="Proteomes" id="UP000247810"/>
    </source>
</evidence>
<reference evidence="3 4" key="1">
    <citation type="submission" date="2018-02" db="EMBL/GenBank/DDBJ databases">
        <title>The genomes of Aspergillus section Nigri reveals drivers in fungal speciation.</title>
        <authorList>
            <consortium name="DOE Joint Genome Institute"/>
            <person name="Vesth T.C."/>
            <person name="Nybo J."/>
            <person name="Theobald S."/>
            <person name="Brandl J."/>
            <person name="Frisvad J.C."/>
            <person name="Nielsen K.F."/>
            <person name="Lyhne E.K."/>
            <person name="Kogle M.E."/>
            <person name="Kuo A."/>
            <person name="Riley R."/>
            <person name="Clum A."/>
            <person name="Nolan M."/>
            <person name="Lipzen A."/>
            <person name="Salamov A."/>
            <person name="Henrissat B."/>
            <person name="Wiebenga A."/>
            <person name="De vries R.P."/>
            <person name="Grigoriev I.V."/>
            <person name="Mortensen U.H."/>
            <person name="Andersen M.R."/>
            <person name="Baker S.E."/>
        </authorList>
    </citation>
    <scope>NUCLEOTIDE SEQUENCE [LARGE SCALE GENOMIC DNA]</scope>
    <source>
        <strain evidence="3 4">CBS 707.79</strain>
    </source>
</reference>
<dbReference type="Pfam" id="PF24800">
    <property type="entry name" value="DUF7702"/>
    <property type="match status" value="1"/>
</dbReference>
<dbReference type="VEuPathDB" id="FungiDB:BO71DRAFT_372478"/>
<gene>
    <name evidence="3" type="ORF">BO71DRAFT_372478</name>
</gene>
<organism evidence="3 4">
    <name type="scientific">Aspergillus ellipticus CBS 707.79</name>
    <dbReference type="NCBI Taxonomy" id="1448320"/>
    <lineage>
        <taxon>Eukaryota</taxon>
        <taxon>Fungi</taxon>
        <taxon>Dikarya</taxon>
        <taxon>Ascomycota</taxon>
        <taxon>Pezizomycotina</taxon>
        <taxon>Eurotiomycetes</taxon>
        <taxon>Eurotiomycetidae</taxon>
        <taxon>Eurotiales</taxon>
        <taxon>Aspergillaceae</taxon>
        <taxon>Aspergillus</taxon>
        <taxon>Aspergillus subgen. Circumdati</taxon>
    </lineage>
</organism>
<feature type="transmembrane region" description="Helical" evidence="1">
    <location>
        <begin position="94"/>
        <end position="116"/>
    </location>
</feature>
<dbReference type="EMBL" id="KZ825818">
    <property type="protein sequence ID" value="PYH97855.1"/>
    <property type="molecule type" value="Genomic_DNA"/>
</dbReference>
<dbReference type="AlphaFoldDB" id="A0A319DJZ5"/>
<feature type="transmembrane region" description="Helical" evidence="1">
    <location>
        <begin position="6"/>
        <end position="25"/>
    </location>
</feature>
<feature type="transmembrane region" description="Helical" evidence="1">
    <location>
        <begin position="136"/>
        <end position="154"/>
    </location>
</feature>
<sequence>MSFIFVADLILYLILLLPAHLIAWWHRGWSNFLPWYYMIIFCLARVVGGALGVHDSDSLAANIIVSVGISPLILAVDGLLHEARSYRHPSQRKFIGWSFIILTHVLVAAGIALAVTGALDIYEGHPKSDSLTHWKAGVGLMVVAWVLVVLWAGFSLHSSQSEKGAAGYQGGTTLLQGVFITLVFVGIRVIYALIAVCTQRKDLSSTTGTVAVKAVLVFLPEALAALSMIFVGFRTKNLRRNSNKAGGSYVLGTAV</sequence>
<feature type="transmembrane region" description="Helical" evidence="1">
    <location>
        <begin position="214"/>
        <end position="233"/>
    </location>
</feature>
<keyword evidence="1" id="KW-1133">Transmembrane helix</keyword>
<dbReference type="InterPro" id="IPR056119">
    <property type="entry name" value="DUF7702"/>
</dbReference>
<accession>A0A319DJZ5</accession>
<dbReference type="Proteomes" id="UP000247810">
    <property type="component" value="Unassembled WGS sequence"/>
</dbReference>